<reference evidence="2" key="1">
    <citation type="submission" date="2021-06" db="EMBL/GenBank/DDBJ databases">
        <authorList>
            <person name="Huq M.A."/>
        </authorList>
    </citation>
    <scope>NUCLEOTIDE SEQUENCE</scope>
    <source>
        <strain evidence="2">MAH-26</strain>
    </source>
</reference>
<dbReference type="GO" id="GO:0016787">
    <property type="term" value="F:hydrolase activity"/>
    <property type="evidence" value="ECO:0007669"/>
    <property type="project" value="InterPro"/>
</dbReference>
<protein>
    <submittedName>
        <fullName evidence="2">Amidohydrolase family protein</fullName>
    </submittedName>
</protein>
<dbReference type="InterPro" id="IPR006680">
    <property type="entry name" value="Amidohydro-rel"/>
</dbReference>
<dbReference type="PANTHER" id="PTHR43569">
    <property type="entry name" value="AMIDOHYDROLASE"/>
    <property type="match status" value="1"/>
</dbReference>
<proteinExistence type="predicted"/>
<dbReference type="PANTHER" id="PTHR43569:SF2">
    <property type="entry name" value="AMIDOHYDROLASE-RELATED DOMAIN-CONTAINING PROTEIN"/>
    <property type="match status" value="1"/>
</dbReference>
<dbReference type="Proteomes" id="UP000812270">
    <property type="component" value="Unassembled WGS sequence"/>
</dbReference>
<dbReference type="InterPro" id="IPR052350">
    <property type="entry name" value="Metallo-dep_Lactonases"/>
</dbReference>
<evidence type="ECO:0000313" key="2">
    <source>
        <dbReference type="EMBL" id="MBV4359474.1"/>
    </source>
</evidence>
<dbReference type="Pfam" id="PF04909">
    <property type="entry name" value="Amidohydro_2"/>
    <property type="match status" value="1"/>
</dbReference>
<dbReference type="AlphaFoldDB" id="A0A9E2SEA4"/>
<name>A0A9E2SEA4_9BACT</name>
<dbReference type="EMBL" id="JAHSPG010000015">
    <property type="protein sequence ID" value="MBV4359474.1"/>
    <property type="molecule type" value="Genomic_DNA"/>
</dbReference>
<gene>
    <name evidence="2" type="ORF">KTO63_20055</name>
</gene>
<accession>A0A9E2SEA4</accession>
<feature type="domain" description="Amidohydrolase-related" evidence="1">
    <location>
        <begin position="23"/>
        <end position="295"/>
    </location>
</feature>
<evidence type="ECO:0000313" key="3">
    <source>
        <dbReference type="Proteomes" id="UP000812270"/>
    </source>
</evidence>
<keyword evidence="3" id="KW-1185">Reference proteome</keyword>
<comment type="caution">
    <text evidence="2">The sequence shown here is derived from an EMBL/GenBank/DDBJ whole genome shotgun (WGS) entry which is preliminary data.</text>
</comment>
<evidence type="ECO:0000259" key="1">
    <source>
        <dbReference type="Pfam" id="PF04909"/>
    </source>
</evidence>
<sequence>MQKKLKITLKAYQLTTNNLKLKIDAHQHFWKFDPVRDSWISEEMSVIQRDFLPQHLEVILKENGLDGCVVVQADQSEAETGFQLENAASNDFIKGVVGWIDLKSGNVEERLAHYKQFEKLKGFRHILQGEPQRDHMLREDFLKGISLLKKFGYTYDILIFNDQLKYSIEFVKKFADQPFVIDHLAKPLIKAQEIADWKKDISAFKDHGHVSCKISGMVTEADWKNWKKEDFYPYLDVVVETFGMNRLMFGSDWPVCNIAASYNVMKNIVDEYFASFSQSEKDAFYGGNAVSFYNL</sequence>
<organism evidence="2 3">
    <name type="scientific">Pinibacter aurantiacus</name>
    <dbReference type="NCBI Taxonomy" id="2851599"/>
    <lineage>
        <taxon>Bacteria</taxon>
        <taxon>Pseudomonadati</taxon>
        <taxon>Bacteroidota</taxon>
        <taxon>Chitinophagia</taxon>
        <taxon>Chitinophagales</taxon>
        <taxon>Chitinophagaceae</taxon>
        <taxon>Pinibacter</taxon>
    </lineage>
</organism>